<feature type="domain" description="HTH iclR-type" evidence="4">
    <location>
        <begin position="13"/>
        <end position="75"/>
    </location>
</feature>
<dbReference type="InterPro" id="IPR036390">
    <property type="entry name" value="WH_DNA-bd_sf"/>
</dbReference>
<dbReference type="PANTHER" id="PTHR30136:SF8">
    <property type="entry name" value="TRANSCRIPTIONAL REGULATORY PROTEIN"/>
    <property type="match status" value="1"/>
</dbReference>
<gene>
    <name evidence="6" type="primary">yiaJ</name>
    <name evidence="6" type="ORF">SAMEA4873656_00949</name>
</gene>
<protein>
    <submittedName>
        <fullName evidence="6">Transcriptional regulator KdgR</fullName>
    </submittedName>
</protein>
<dbReference type="GO" id="GO:0003677">
    <property type="term" value="F:DNA binding"/>
    <property type="evidence" value="ECO:0007669"/>
    <property type="project" value="UniProtKB-KW"/>
</dbReference>
<keyword evidence="1" id="KW-0805">Transcription regulation</keyword>
<accession>A0A486D028</accession>
<keyword evidence="3" id="KW-0804">Transcription</keyword>
<evidence type="ECO:0000256" key="1">
    <source>
        <dbReference type="ARBA" id="ARBA00023015"/>
    </source>
</evidence>
<dbReference type="InterPro" id="IPR050707">
    <property type="entry name" value="HTH_MetabolicPath_Reg"/>
</dbReference>
<dbReference type="PROSITE" id="PS51078">
    <property type="entry name" value="ICLR_ED"/>
    <property type="match status" value="1"/>
</dbReference>
<dbReference type="InterPro" id="IPR014757">
    <property type="entry name" value="Tscrpt_reg_IclR_C"/>
</dbReference>
<dbReference type="SUPFAM" id="SSF46785">
    <property type="entry name" value="Winged helix' DNA-binding domain"/>
    <property type="match status" value="1"/>
</dbReference>
<dbReference type="GO" id="GO:0045892">
    <property type="term" value="P:negative regulation of DNA-templated transcription"/>
    <property type="evidence" value="ECO:0007669"/>
    <property type="project" value="TreeGrafter"/>
</dbReference>
<dbReference type="InterPro" id="IPR005471">
    <property type="entry name" value="Tscrpt_reg_IclR_N"/>
</dbReference>
<dbReference type="Pfam" id="PF09339">
    <property type="entry name" value="HTH_IclR"/>
    <property type="match status" value="1"/>
</dbReference>
<dbReference type="InterPro" id="IPR029016">
    <property type="entry name" value="GAF-like_dom_sf"/>
</dbReference>
<keyword evidence="2" id="KW-0238">DNA-binding</keyword>
<dbReference type="SMART" id="SM00346">
    <property type="entry name" value="HTH_ICLR"/>
    <property type="match status" value="1"/>
</dbReference>
<sequence length="275" mass="29871">MNHVDNDKNSRGVQSVETAALMLEFLTGQQGGVPLKKIAQAVGMSPARAFPYLISLVRSGLVTKDDARGLYLPGELSQQLGMLALHLHRPYDTAEHTLKILNLECGHSAALSVWGNMGPTVVRVEESRYSVYPEIRIGSVMSLEQTSIGQVFSAWMPEEIVREAWEAEYWRREHRAAPKTAMAAFFAKLEAVRQAGCDFKQNVPAPGLSSVSAPVFDLSGSIAYALTLFDESGVIDVSPGGAAQQVLRHHAYCLSAALGLRIDYPTGDLAVTSTR</sequence>
<dbReference type="InterPro" id="IPR036388">
    <property type="entry name" value="WH-like_DNA-bd_sf"/>
</dbReference>
<dbReference type="PANTHER" id="PTHR30136">
    <property type="entry name" value="HELIX-TURN-HELIX TRANSCRIPTIONAL REGULATOR, ICLR FAMILY"/>
    <property type="match status" value="1"/>
</dbReference>
<dbReference type="Pfam" id="PF01614">
    <property type="entry name" value="IclR_C"/>
    <property type="match status" value="1"/>
</dbReference>
<dbReference type="Gene3D" id="1.10.10.10">
    <property type="entry name" value="Winged helix-like DNA-binding domain superfamily/Winged helix DNA-binding domain"/>
    <property type="match status" value="1"/>
</dbReference>
<reference evidence="6" key="1">
    <citation type="submission" date="2019-03" db="EMBL/GenBank/DDBJ databases">
        <authorList>
            <consortium name="Pathogen Informatics"/>
        </authorList>
    </citation>
    <scope>NUCLEOTIDE SEQUENCE</scope>
    <source>
        <strain evidence="6">5012STDY7626466</strain>
    </source>
</reference>
<evidence type="ECO:0000313" key="6">
    <source>
        <dbReference type="EMBL" id="VGL90437.1"/>
    </source>
</evidence>
<dbReference type="GO" id="GO:0003700">
    <property type="term" value="F:DNA-binding transcription factor activity"/>
    <property type="evidence" value="ECO:0007669"/>
    <property type="project" value="TreeGrafter"/>
</dbReference>
<dbReference type="PROSITE" id="PS51077">
    <property type="entry name" value="HTH_ICLR"/>
    <property type="match status" value="1"/>
</dbReference>
<evidence type="ECO:0000256" key="2">
    <source>
        <dbReference type="ARBA" id="ARBA00023125"/>
    </source>
</evidence>
<dbReference type="AlphaFoldDB" id="A0A486D028"/>
<dbReference type="EMBL" id="CAAHCZ010000001">
    <property type="protein sequence ID" value="VGL90437.1"/>
    <property type="molecule type" value="Genomic_DNA"/>
</dbReference>
<evidence type="ECO:0000259" key="5">
    <source>
        <dbReference type="PROSITE" id="PS51078"/>
    </source>
</evidence>
<dbReference type="SUPFAM" id="SSF55781">
    <property type="entry name" value="GAF domain-like"/>
    <property type="match status" value="1"/>
</dbReference>
<evidence type="ECO:0000259" key="4">
    <source>
        <dbReference type="PROSITE" id="PS51077"/>
    </source>
</evidence>
<name>A0A486D028_KLEPN</name>
<evidence type="ECO:0000256" key="3">
    <source>
        <dbReference type="ARBA" id="ARBA00023163"/>
    </source>
</evidence>
<feature type="domain" description="IclR-ED" evidence="5">
    <location>
        <begin position="76"/>
        <end position="260"/>
    </location>
</feature>
<organism evidence="6">
    <name type="scientific">Klebsiella pneumoniae</name>
    <dbReference type="NCBI Taxonomy" id="573"/>
    <lineage>
        <taxon>Bacteria</taxon>
        <taxon>Pseudomonadati</taxon>
        <taxon>Pseudomonadota</taxon>
        <taxon>Gammaproteobacteria</taxon>
        <taxon>Enterobacterales</taxon>
        <taxon>Enterobacteriaceae</taxon>
        <taxon>Klebsiella/Raoultella group</taxon>
        <taxon>Klebsiella</taxon>
        <taxon>Klebsiella pneumoniae complex</taxon>
    </lineage>
</organism>
<dbReference type="Gene3D" id="3.30.450.40">
    <property type="match status" value="1"/>
</dbReference>
<proteinExistence type="predicted"/>